<dbReference type="VEuPathDB" id="FungiDB:CC1G_14724"/>
<dbReference type="RefSeq" id="XP_002911295.1">
    <property type="nucleotide sequence ID" value="XM_002911249.1"/>
</dbReference>
<dbReference type="GeneID" id="9378394"/>
<sequence>MASTGKRKQTEEDQSSYSQQKKARTNEDQDGTDSGPSSAGTSKPESKEHTDLQTLLDFTALESQDEISARFDAISRALLHDYVLVVTRADGTTTHLQVMEHEFYLQKATCHEDPFAHGSEEQRVLGQWYFHRAPRYSADSNRSLTSSDAYRGGTRKGLDLTFGRPAGTKGEETLLRGGILLRSIRVLGSKSKVVSGPSLLVDQILSFSGSSGIPDLVQTKWGGDISAFRERTAGGTSLCVVSRSLLNMPASSTKPPTIYTSPRIGLELSHPGTTSPKIKPLHSRIRFLTRKYRYFVSPHELIANGRSQTFVGLLFHFTQNQNQKNKSNYASMDEALGRQSMKLLGDVCRTMGLKEGTAKKYLADFRAGREGGEEVLEGFVGPQGKGAAGSPASYLTMVGAVSVVVGEQ</sequence>
<dbReference type="InParanoid" id="D6RN13"/>
<evidence type="ECO:0000313" key="3">
    <source>
        <dbReference type="Proteomes" id="UP000001861"/>
    </source>
</evidence>
<comment type="caution">
    <text evidence="2">The sequence shown here is derived from an EMBL/GenBank/DDBJ whole genome shotgun (WGS) entry which is preliminary data.</text>
</comment>
<reference evidence="2 3" key="1">
    <citation type="journal article" date="2010" name="Proc. Natl. Acad. Sci. U.S.A.">
        <title>Insights into evolution of multicellular fungi from the assembled chromosomes of the mushroom Coprinopsis cinerea (Coprinus cinereus).</title>
        <authorList>
            <person name="Stajich J.E."/>
            <person name="Wilke S.K."/>
            <person name="Ahren D."/>
            <person name="Au C.H."/>
            <person name="Birren B.W."/>
            <person name="Borodovsky M."/>
            <person name="Burns C."/>
            <person name="Canback B."/>
            <person name="Casselton L.A."/>
            <person name="Cheng C.K."/>
            <person name="Deng J."/>
            <person name="Dietrich F.S."/>
            <person name="Fargo D.C."/>
            <person name="Farman M.L."/>
            <person name="Gathman A.C."/>
            <person name="Goldberg J."/>
            <person name="Guigo R."/>
            <person name="Hoegger P.J."/>
            <person name="Hooker J.B."/>
            <person name="Huggins A."/>
            <person name="James T.Y."/>
            <person name="Kamada T."/>
            <person name="Kilaru S."/>
            <person name="Kodira C."/>
            <person name="Kues U."/>
            <person name="Kupfer D."/>
            <person name="Kwan H.S."/>
            <person name="Lomsadze A."/>
            <person name="Li W."/>
            <person name="Lilly W.W."/>
            <person name="Ma L.J."/>
            <person name="Mackey A.J."/>
            <person name="Manning G."/>
            <person name="Martin F."/>
            <person name="Muraguchi H."/>
            <person name="Natvig D.O."/>
            <person name="Palmerini H."/>
            <person name="Ramesh M.A."/>
            <person name="Rehmeyer C.J."/>
            <person name="Roe B.A."/>
            <person name="Shenoy N."/>
            <person name="Stanke M."/>
            <person name="Ter-Hovhannisyan V."/>
            <person name="Tunlid A."/>
            <person name="Velagapudi R."/>
            <person name="Vision T.J."/>
            <person name="Zeng Q."/>
            <person name="Zolan M.E."/>
            <person name="Pukkila P.J."/>
        </authorList>
    </citation>
    <scope>NUCLEOTIDE SEQUENCE [LARGE SCALE GENOMIC DNA]</scope>
    <source>
        <strain evidence="3">Okayama-7 / 130 / ATCC MYA-4618 / FGSC 9003</strain>
    </source>
</reference>
<proteinExistence type="predicted"/>
<dbReference type="STRING" id="240176.D6RN13"/>
<accession>D6RN13</accession>
<dbReference type="OMA" id="EDPFTHA"/>
<dbReference type="KEGG" id="cci:CC1G_14724"/>
<dbReference type="AlphaFoldDB" id="D6RN13"/>
<keyword evidence="3" id="KW-1185">Reference proteome</keyword>
<protein>
    <submittedName>
        <fullName evidence="2">Uncharacterized protein</fullName>
    </submittedName>
</protein>
<name>D6RN13_COPC7</name>
<dbReference type="OrthoDB" id="16851at2759"/>
<feature type="region of interest" description="Disordered" evidence="1">
    <location>
        <begin position="1"/>
        <end position="50"/>
    </location>
</feature>
<dbReference type="eggNOG" id="ENOG502S7FA">
    <property type="taxonomic scope" value="Eukaryota"/>
</dbReference>
<evidence type="ECO:0000256" key="1">
    <source>
        <dbReference type="SAM" id="MobiDB-lite"/>
    </source>
</evidence>
<dbReference type="EMBL" id="AACS02000005">
    <property type="protein sequence ID" value="EFI27801.1"/>
    <property type="molecule type" value="Genomic_DNA"/>
</dbReference>
<feature type="compositionally biased region" description="Polar residues" evidence="1">
    <location>
        <begin position="32"/>
        <end position="43"/>
    </location>
</feature>
<dbReference type="HOGENOM" id="CLU_046231_1_0_1"/>
<evidence type="ECO:0000313" key="2">
    <source>
        <dbReference type="EMBL" id="EFI27801.1"/>
    </source>
</evidence>
<organism evidence="2 3">
    <name type="scientific">Coprinopsis cinerea (strain Okayama-7 / 130 / ATCC MYA-4618 / FGSC 9003)</name>
    <name type="common">Inky cap fungus</name>
    <name type="synonym">Hormographiella aspergillata</name>
    <dbReference type="NCBI Taxonomy" id="240176"/>
    <lineage>
        <taxon>Eukaryota</taxon>
        <taxon>Fungi</taxon>
        <taxon>Dikarya</taxon>
        <taxon>Basidiomycota</taxon>
        <taxon>Agaricomycotina</taxon>
        <taxon>Agaricomycetes</taxon>
        <taxon>Agaricomycetidae</taxon>
        <taxon>Agaricales</taxon>
        <taxon>Agaricineae</taxon>
        <taxon>Psathyrellaceae</taxon>
        <taxon>Coprinopsis</taxon>
    </lineage>
</organism>
<gene>
    <name evidence="2" type="ORF">CC1G_14724</name>
</gene>
<dbReference type="Proteomes" id="UP000001861">
    <property type="component" value="Unassembled WGS sequence"/>
</dbReference>